<sequence>MDMINDQNIKHTISPTPPSDYPLMSYLSGRDMKPLESKPVSEKPNEMAPKRTPTSAAPAMSQAAIRKLVDDSVATALEAQAATMANTDNNKRNTG</sequence>
<reference evidence="2" key="2">
    <citation type="submission" date="2022-01" db="EMBL/GenBank/DDBJ databases">
        <authorList>
            <person name="Yamashiro T."/>
            <person name="Shiraishi A."/>
            <person name="Satake H."/>
            <person name="Nakayama K."/>
        </authorList>
    </citation>
    <scope>NUCLEOTIDE SEQUENCE</scope>
</reference>
<feature type="compositionally biased region" description="Basic and acidic residues" evidence="1">
    <location>
        <begin position="30"/>
        <end position="49"/>
    </location>
</feature>
<protein>
    <submittedName>
        <fullName evidence="2">Uncharacterized protein</fullName>
    </submittedName>
</protein>
<feature type="compositionally biased region" description="Polar residues" evidence="1">
    <location>
        <begin position="1"/>
        <end position="14"/>
    </location>
</feature>
<evidence type="ECO:0000313" key="2">
    <source>
        <dbReference type="EMBL" id="GJT79732.1"/>
    </source>
</evidence>
<dbReference type="EMBL" id="BQNB010018926">
    <property type="protein sequence ID" value="GJT79732.1"/>
    <property type="molecule type" value="Genomic_DNA"/>
</dbReference>
<gene>
    <name evidence="2" type="ORF">Tco_1054074</name>
</gene>
<organism evidence="2 3">
    <name type="scientific">Tanacetum coccineum</name>
    <dbReference type="NCBI Taxonomy" id="301880"/>
    <lineage>
        <taxon>Eukaryota</taxon>
        <taxon>Viridiplantae</taxon>
        <taxon>Streptophyta</taxon>
        <taxon>Embryophyta</taxon>
        <taxon>Tracheophyta</taxon>
        <taxon>Spermatophyta</taxon>
        <taxon>Magnoliopsida</taxon>
        <taxon>eudicotyledons</taxon>
        <taxon>Gunneridae</taxon>
        <taxon>Pentapetalae</taxon>
        <taxon>asterids</taxon>
        <taxon>campanulids</taxon>
        <taxon>Asterales</taxon>
        <taxon>Asteraceae</taxon>
        <taxon>Asteroideae</taxon>
        <taxon>Anthemideae</taxon>
        <taxon>Anthemidinae</taxon>
        <taxon>Tanacetum</taxon>
    </lineage>
</organism>
<comment type="caution">
    <text evidence="2">The sequence shown here is derived from an EMBL/GenBank/DDBJ whole genome shotgun (WGS) entry which is preliminary data.</text>
</comment>
<evidence type="ECO:0000256" key="1">
    <source>
        <dbReference type="SAM" id="MobiDB-lite"/>
    </source>
</evidence>
<accession>A0ABQ5GXW6</accession>
<keyword evidence="3" id="KW-1185">Reference proteome</keyword>
<name>A0ABQ5GXW6_9ASTR</name>
<dbReference type="Proteomes" id="UP001151760">
    <property type="component" value="Unassembled WGS sequence"/>
</dbReference>
<feature type="region of interest" description="Disordered" evidence="1">
    <location>
        <begin position="1"/>
        <end position="59"/>
    </location>
</feature>
<evidence type="ECO:0000313" key="3">
    <source>
        <dbReference type="Proteomes" id="UP001151760"/>
    </source>
</evidence>
<reference evidence="2" key="1">
    <citation type="journal article" date="2022" name="Int. J. Mol. Sci.">
        <title>Draft Genome of Tanacetum Coccineum: Genomic Comparison of Closely Related Tanacetum-Family Plants.</title>
        <authorList>
            <person name="Yamashiro T."/>
            <person name="Shiraishi A."/>
            <person name="Nakayama K."/>
            <person name="Satake H."/>
        </authorList>
    </citation>
    <scope>NUCLEOTIDE SEQUENCE</scope>
</reference>
<proteinExistence type="predicted"/>